<dbReference type="InterPro" id="IPR013083">
    <property type="entry name" value="Znf_RING/FYVE/PHD"/>
</dbReference>
<dbReference type="AlphaFoldDB" id="A0A9N9BHP7"/>
<dbReference type="OrthoDB" id="10385294at2759"/>
<dbReference type="InterPro" id="IPR001841">
    <property type="entry name" value="Znf_RING"/>
</dbReference>
<dbReference type="Proteomes" id="UP000789831">
    <property type="component" value="Unassembled WGS sequence"/>
</dbReference>
<dbReference type="EMBL" id="CAJVPL010001312">
    <property type="protein sequence ID" value="CAG8564335.1"/>
    <property type="molecule type" value="Genomic_DNA"/>
</dbReference>
<evidence type="ECO:0000313" key="4">
    <source>
        <dbReference type="EMBL" id="CAG8564335.1"/>
    </source>
</evidence>
<sequence>MASETSPAPSEHLTEAQFETTDSLEELTEIENADSRERLTEAEIIASTYLYRNESIKILALNILKQSDEIKFNDITIPEQKPCIRCKGKILSTPPTPITILTCGHVVHRTCVEKFLVNKPDPICPDCGNFFTGSEPQFLLQANEINMAKMEVRPSKKPREDEKEEKESGVLKRLIKELSADISEISEEGSNEKSSGESQPHNFLYFFSMITHAESKNDTTNREVISRYFDFGKALKERHKELKKTHNSSASRALLNLELRTQIPNKITKEALRKRTEKARKLYKLFDAVGKEKISQVKTFTASIFRLSSDDIDMPVTAPLTASVYRIL</sequence>
<keyword evidence="5" id="KW-1185">Reference proteome</keyword>
<evidence type="ECO:0000256" key="1">
    <source>
        <dbReference type="PROSITE-ProRule" id="PRU00175"/>
    </source>
</evidence>
<organism evidence="4 5">
    <name type="scientific">Ambispora gerdemannii</name>
    <dbReference type="NCBI Taxonomy" id="144530"/>
    <lineage>
        <taxon>Eukaryota</taxon>
        <taxon>Fungi</taxon>
        <taxon>Fungi incertae sedis</taxon>
        <taxon>Mucoromycota</taxon>
        <taxon>Glomeromycotina</taxon>
        <taxon>Glomeromycetes</taxon>
        <taxon>Archaeosporales</taxon>
        <taxon>Ambisporaceae</taxon>
        <taxon>Ambispora</taxon>
    </lineage>
</organism>
<comment type="caution">
    <text evidence="4">The sequence shown here is derived from an EMBL/GenBank/DDBJ whole genome shotgun (WGS) entry which is preliminary data.</text>
</comment>
<reference evidence="4" key="1">
    <citation type="submission" date="2021-06" db="EMBL/GenBank/DDBJ databases">
        <authorList>
            <person name="Kallberg Y."/>
            <person name="Tangrot J."/>
            <person name="Rosling A."/>
        </authorList>
    </citation>
    <scope>NUCLEOTIDE SEQUENCE</scope>
    <source>
        <strain evidence="4">MT106</strain>
    </source>
</reference>
<evidence type="ECO:0000313" key="5">
    <source>
        <dbReference type="Proteomes" id="UP000789831"/>
    </source>
</evidence>
<protein>
    <submittedName>
        <fullName evidence="4">5723_t:CDS:1</fullName>
    </submittedName>
</protein>
<evidence type="ECO:0000259" key="3">
    <source>
        <dbReference type="PROSITE" id="PS50089"/>
    </source>
</evidence>
<accession>A0A9N9BHP7</accession>
<gene>
    <name evidence="4" type="ORF">AGERDE_LOCUS7309</name>
</gene>
<keyword evidence="1" id="KW-0479">Metal-binding</keyword>
<proteinExistence type="predicted"/>
<feature type="region of interest" description="Disordered" evidence="2">
    <location>
        <begin position="1"/>
        <end position="20"/>
    </location>
</feature>
<name>A0A9N9BHP7_9GLOM</name>
<evidence type="ECO:0000256" key="2">
    <source>
        <dbReference type="SAM" id="MobiDB-lite"/>
    </source>
</evidence>
<keyword evidence="1" id="KW-0862">Zinc</keyword>
<keyword evidence="1" id="KW-0863">Zinc-finger</keyword>
<dbReference type="Gene3D" id="3.30.40.10">
    <property type="entry name" value="Zinc/RING finger domain, C3HC4 (zinc finger)"/>
    <property type="match status" value="1"/>
</dbReference>
<dbReference type="PROSITE" id="PS50089">
    <property type="entry name" value="ZF_RING_2"/>
    <property type="match status" value="1"/>
</dbReference>
<dbReference type="GO" id="GO:0008270">
    <property type="term" value="F:zinc ion binding"/>
    <property type="evidence" value="ECO:0007669"/>
    <property type="project" value="UniProtKB-KW"/>
</dbReference>
<dbReference type="SUPFAM" id="SSF57850">
    <property type="entry name" value="RING/U-box"/>
    <property type="match status" value="1"/>
</dbReference>
<feature type="domain" description="RING-type" evidence="3">
    <location>
        <begin position="83"/>
        <end position="127"/>
    </location>
</feature>